<organism evidence="5 6">
    <name type="scientific">blood disease bacterium A2-HR MARDI</name>
    <dbReference type="NCBI Taxonomy" id="1944648"/>
    <lineage>
        <taxon>Bacteria</taxon>
        <taxon>Pseudomonadati</taxon>
        <taxon>Pseudomonadota</taxon>
        <taxon>Betaproteobacteria</taxon>
        <taxon>Burkholderiales</taxon>
        <taxon>Burkholderiaceae</taxon>
        <taxon>Ralstonia</taxon>
        <taxon>Ralstonia solanacearum species complex</taxon>
    </lineage>
</organism>
<sequence>MGIKKIDVEKVATAIEADAGEALPDLRQALAEAKAGLGRVTTPDQILVRQAREKSGLTQAAFAERIETPVATLRDWEQGRFAPPGGVLCLLRLIIKHPELSQELSAA</sequence>
<dbReference type="InterPro" id="IPR010982">
    <property type="entry name" value="Lambda_DNA-bd_dom_sf"/>
</dbReference>
<gene>
    <name evidence="5" type="ORF">B0B51_00350</name>
</gene>
<dbReference type="Gene3D" id="1.10.260.40">
    <property type="entry name" value="lambda repressor-like DNA-binding domains"/>
    <property type="match status" value="1"/>
</dbReference>
<evidence type="ECO:0000256" key="3">
    <source>
        <dbReference type="ARBA" id="ARBA00023163"/>
    </source>
</evidence>
<keyword evidence="2" id="KW-0238">DNA-binding</keyword>
<dbReference type="PANTHER" id="PTHR36511">
    <property type="entry name" value="MERR FAMILY BACTERIAL REGULATORY PROTEIN"/>
    <property type="match status" value="1"/>
</dbReference>
<keyword evidence="1" id="KW-0805">Transcription regulation</keyword>
<dbReference type="SUPFAM" id="SSF47413">
    <property type="entry name" value="lambda repressor-like DNA-binding domains"/>
    <property type="match status" value="1"/>
</dbReference>
<dbReference type="PANTHER" id="PTHR36511:SF3">
    <property type="entry name" value="ANTITOXIN HIGA-2"/>
    <property type="match status" value="1"/>
</dbReference>
<protein>
    <submittedName>
        <fullName evidence="5">XRE family transcriptional regulator</fullName>
    </submittedName>
</protein>
<evidence type="ECO:0000313" key="6">
    <source>
        <dbReference type="Proteomes" id="UP000189628"/>
    </source>
</evidence>
<evidence type="ECO:0000256" key="2">
    <source>
        <dbReference type="ARBA" id="ARBA00023125"/>
    </source>
</evidence>
<dbReference type="Proteomes" id="UP000189628">
    <property type="component" value="Chromosome"/>
</dbReference>
<feature type="domain" description="HTH cro/C1-type" evidence="4">
    <location>
        <begin position="48"/>
        <end position="104"/>
    </location>
</feature>
<dbReference type="GO" id="GO:0003677">
    <property type="term" value="F:DNA binding"/>
    <property type="evidence" value="ECO:0007669"/>
    <property type="project" value="UniProtKB-KW"/>
</dbReference>
<evidence type="ECO:0000313" key="5">
    <source>
        <dbReference type="EMBL" id="AQW28628.1"/>
    </source>
</evidence>
<accession>A0A1U9VD99</accession>
<dbReference type="EMBL" id="CP019911">
    <property type="protein sequence ID" value="AQW28628.1"/>
    <property type="molecule type" value="Genomic_DNA"/>
</dbReference>
<dbReference type="CDD" id="cd00093">
    <property type="entry name" value="HTH_XRE"/>
    <property type="match status" value="1"/>
</dbReference>
<evidence type="ECO:0000256" key="1">
    <source>
        <dbReference type="ARBA" id="ARBA00023015"/>
    </source>
</evidence>
<proteinExistence type="predicted"/>
<dbReference type="InterPro" id="IPR001387">
    <property type="entry name" value="Cro/C1-type_HTH"/>
</dbReference>
<dbReference type="InterPro" id="IPR052359">
    <property type="entry name" value="HTH-type_reg/antitoxin"/>
</dbReference>
<dbReference type="SMART" id="SM00530">
    <property type="entry name" value="HTH_XRE"/>
    <property type="match status" value="1"/>
</dbReference>
<dbReference type="PROSITE" id="PS50943">
    <property type="entry name" value="HTH_CROC1"/>
    <property type="match status" value="1"/>
</dbReference>
<dbReference type="AlphaFoldDB" id="A0A1U9VD99"/>
<dbReference type="Pfam" id="PF01381">
    <property type="entry name" value="HTH_3"/>
    <property type="match status" value="1"/>
</dbReference>
<keyword evidence="3" id="KW-0804">Transcription</keyword>
<reference evidence="5 6" key="1">
    <citation type="submission" date="2017-02" db="EMBL/GenBank/DDBJ databases">
        <title>Blood Disease Bacterium A2-HR MARDI.</title>
        <authorList>
            <person name="Badrun R."/>
            <person name="Abu Bakar N."/>
            <person name="Laboh R."/>
        </authorList>
    </citation>
    <scope>NUCLEOTIDE SEQUENCE [LARGE SCALE GENOMIC DNA]</scope>
    <source>
        <strain evidence="5 6">A2-HR MARDI</strain>
    </source>
</reference>
<dbReference type="RefSeq" id="WP_078221534.1">
    <property type="nucleotide sequence ID" value="NZ_CP019911.1"/>
</dbReference>
<evidence type="ECO:0000259" key="4">
    <source>
        <dbReference type="PROSITE" id="PS50943"/>
    </source>
</evidence>
<name>A0A1U9VD99_9RALS</name>